<dbReference type="AlphaFoldDB" id="A0A644WTA8"/>
<accession>A0A644WTA8</accession>
<comment type="caution">
    <text evidence="1">The sequence shown here is derived from an EMBL/GenBank/DDBJ whole genome shotgun (WGS) entry which is preliminary data.</text>
</comment>
<proteinExistence type="predicted"/>
<evidence type="ECO:0000313" key="1">
    <source>
        <dbReference type="EMBL" id="MPM07166.1"/>
    </source>
</evidence>
<name>A0A644WTA8_9ZZZZ</name>
<organism evidence="1">
    <name type="scientific">bioreactor metagenome</name>
    <dbReference type="NCBI Taxonomy" id="1076179"/>
    <lineage>
        <taxon>unclassified sequences</taxon>
        <taxon>metagenomes</taxon>
        <taxon>ecological metagenomes</taxon>
    </lineage>
</organism>
<protein>
    <submittedName>
        <fullName evidence="1">Uncharacterized protein</fullName>
    </submittedName>
</protein>
<sequence length="230" mass="26205">MAELNKQFQDFLNKEGEFTPEKTQEMMMVTTSSLDNDKVGLGITDYQPRIQGYFFDYYEKDNRLILLMGFDGKDSNRFITPVEIPIYISEVAGDSWFTVIKFKDNYVFSARFEGDLFYGERAKLIPVLNTAKGKVIAILLNVDTYSKEGAGDDEYSRIVCGYIDEVNPKVDLSFGLFQLIPSNDIEYDWEDQNGDSDSILKIISCDDISNINISDVPIMHSIAYFAGEDE</sequence>
<reference evidence="1" key="1">
    <citation type="submission" date="2019-08" db="EMBL/GenBank/DDBJ databases">
        <authorList>
            <person name="Kucharzyk K."/>
            <person name="Murdoch R.W."/>
            <person name="Higgins S."/>
            <person name="Loffler F."/>
        </authorList>
    </citation>
    <scope>NUCLEOTIDE SEQUENCE</scope>
</reference>
<dbReference type="EMBL" id="VSSQ01001307">
    <property type="protein sequence ID" value="MPM07166.1"/>
    <property type="molecule type" value="Genomic_DNA"/>
</dbReference>
<gene>
    <name evidence="1" type="ORF">SDC9_53472</name>
</gene>